<dbReference type="PaxDb" id="3880-AES66555"/>
<protein>
    <submittedName>
        <fullName evidence="1">Transmembrane protein, putative</fullName>
    </submittedName>
</protein>
<dbReference type="Proteomes" id="UP000002051">
    <property type="component" value="Chromosome 2"/>
</dbReference>
<dbReference type="EMBL" id="CM001218">
    <property type="protein sequence ID" value="AES66555.1"/>
    <property type="molecule type" value="Genomic_DNA"/>
</dbReference>
<evidence type="ECO:0000313" key="2">
    <source>
        <dbReference type="EnsemblPlants" id="AES66555"/>
    </source>
</evidence>
<reference evidence="2" key="3">
    <citation type="submission" date="2015-04" db="UniProtKB">
        <authorList>
            <consortium name="EnsemblPlants"/>
        </authorList>
    </citation>
    <scope>IDENTIFICATION</scope>
    <source>
        <strain evidence="2">cv. Jemalong A17</strain>
    </source>
</reference>
<name>G7IR34_MEDTR</name>
<keyword evidence="1" id="KW-0472">Membrane</keyword>
<organism evidence="1 3">
    <name type="scientific">Medicago truncatula</name>
    <name type="common">Barrel medic</name>
    <name type="synonym">Medicago tribuloides</name>
    <dbReference type="NCBI Taxonomy" id="3880"/>
    <lineage>
        <taxon>Eukaryota</taxon>
        <taxon>Viridiplantae</taxon>
        <taxon>Streptophyta</taxon>
        <taxon>Embryophyta</taxon>
        <taxon>Tracheophyta</taxon>
        <taxon>Spermatophyta</taxon>
        <taxon>Magnoliopsida</taxon>
        <taxon>eudicotyledons</taxon>
        <taxon>Gunneridae</taxon>
        <taxon>Pentapetalae</taxon>
        <taxon>rosids</taxon>
        <taxon>fabids</taxon>
        <taxon>Fabales</taxon>
        <taxon>Fabaceae</taxon>
        <taxon>Papilionoideae</taxon>
        <taxon>50 kb inversion clade</taxon>
        <taxon>NPAAA clade</taxon>
        <taxon>Hologalegina</taxon>
        <taxon>IRL clade</taxon>
        <taxon>Trifolieae</taxon>
        <taxon>Medicago</taxon>
    </lineage>
</organism>
<keyword evidence="1" id="KW-0812">Transmembrane</keyword>
<sequence>MVRSLSLLVIFLPLVLFLLWCGIKSLCGYVGWWFFNGIWCQIVSLCSWHDWMLLSGAWTHSRFSVMLFFGELGSAHHLRKFRPLGVLFIGGSPMEVLI</sequence>
<reference evidence="1 3" key="1">
    <citation type="journal article" date="2011" name="Nature">
        <title>The Medicago genome provides insight into the evolution of rhizobial symbioses.</title>
        <authorList>
            <person name="Young N.D."/>
            <person name="Debelle F."/>
            <person name="Oldroyd G.E."/>
            <person name="Geurts R."/>
            <person name="Cannon S.B."/>
            <person name="Udvardi M.K."/>
            <person name="Benedito V.A."/>
            <person name="Mayer K.F."/>
            <person name="Gouzy J."/>
            <person name="Schoof H."/>
            <person name="Van de Peer Y."/>
            <person name="Proost S."/>
            <person name="Cook D.R."/>
            <person name="Meyers B.C."/>
            <person name="Spannagl M."/>
            <person name="Cheung F."/>
            <person name="De Mita S."/>
            <person name="Krishnakumar V."/>
            <person name="Gundlach H."/>
            <person name="Zhou S."/>
            <person name="Mudge J."/>
            <person name="Bharti A.K."/>
            <person name="Murray J.D."/>
            <person name="Naoumkina M.A."/>
            <person name="Rosen B."/>
            <person name="Silverstein K.A."/>
            <person name="Tang H."/>
            <person name="Rombauts S."/>
            <person name="Zhao P.X."/>
            <person name="Zhou P."/>
            <person name="Barbe V."/>
            <person name="Bardou P."/>
            <person name="Bechner M."/>
            <person name="Bellec A."/>
            <person name="Berger A."/>
            <person name="Berges H."/>
            <person name="Bidwell S."/>
            <person name="Bisseling T."/>
            <person name="Choisne N."/>
            <person name="Couloux A."/>
            <person name="Denny R."/>
            <person name="Deshpande S."/>
            <person name="Dai X."/>
            <person name="Doyle J.J."/>
            <person name="Dudez A.M."/>
            <person name="Farmer A.D."/>
            <person name="Fouteau S."/>
            <person name="Franken C."/>
            <person name="Gibelin C."/>
            <person name="Gish J."/>
            <person name="Goldstein S."/>
            <person name="Gonzalez A.J."/>
            <person name="Green P.J."/>
            <person name="Hallab A."/>
            <person name="Hartog M."/>
            <person name="Hua A."/>
            <person name="Humphray S.J."/>
            <person name="Jeong D.H."/>
            <person name="Jing Y."/>
            <person name="Jocker A."/>
            <person name="Kenton S.M."/>
            <person name="Kim D.J."/>
            <person name="Klee K."/>
            <person name="Lai H."/>
            <person name="Lang C."/>
            <person name="Lin S."/>
            <person name="Macmil S.L."/>
            <person name="Magdelenat G."/>
            <person name="Matthews L."/>
            <person name="McCorrison J."/>
            <person name="Monaghan E.L."/>
            <person name="Mun J.H."/>
            <person name="Najar F.Z."/>
            <person name="Nicholson C."/>
            <person name="Noirot C."/>
            <person name="O'Bleness M."/>
            <person name="Paule C.R."/>
            <person name="Poulain J."/>
            <person name="Prion F."/>
            <person name="Qin B."/>
            <person name="Qu C."/>
            <person name="Retzel E.F."/>
            <person name="Riddle C."/>
            <person name="Sallet E."/>
            <person name="Samain S."/>
            <person name="Samson N."/>
            <person name="Sanders I."/>
            <person name="Saurat O."/>
            <person name="Scarpelli C."/>
            <person name="Schiex T."/>
            <person name="Segurens B."/>
            <person name="Severin A.J."/>
            <person name="Sherrier D.J."/>
            <person name="Shi R."/>
            <person name="Sims S."/>
            <person name="Singer S.R."/>
            <person name="Sinharoy S."/>
            <person name="Sterck L."/>
            <person name="Viollet A."/>
            <person name="Wang B.B."/>
            <person name="Wang K."/>
            <person name="Wang M."/>
            <person name="Wang X."/>
            <person name="Warfsmann J."/>
            <person name="Weissenbach J."/>
            <person name="White D.D."/>
            <person name="White J.D."/>
            <person name="Wiley G.B."/>
            <person name="Wincker P."/>
            <person name="Xing Y."/>
            <person name="Yang L."/>
            <person name="Yao Z."/>
            <person name="Ying F."/>
            <person name="Zhai J."/>
            <person name="Zhou L."/>
            <person name="Zuber A."/>
            <person name="Denarie J."/>
            <person name="Dixon R.A."/>
            <person name="May G.D."/>
            <person name="Schwartz D.C."/>
            <person name="Rogers J."/>
            <person name="Quetier F."/>
            <person name="Town C.D."/>
            <person name="Roe B.A."/>
        </authorList>
    </citation>
    <scope>NUCLEOTIDE SEQUENCE [LARGE SCALE GENOMIC DNA]</scope>
    <source>
        <strain evidence="1">A17</strain>
        <strain evidence="2 3">cv. Jemalong A17</strain>
    </source>
</reference>
<accession>G7IR34</accession>
<proteinExistence type="predicted"/>
<dbReference type="HOGENOM" id="CLU_2336794_0_0_1"/>
<reference evidence="1 3" key="2">
    <citation type="journal article" date="2014" name="BMC Genomics">
        <title>An improved genome release (version Mt4.0) for the model legume Medicago truncatula.</title>
        <authorList>
            <person name="Tang H."/>
            <person name="Krishnakumar V."/>
            <person name="Bidwell S."/>
            <person name="Rosen B."/>
            <person name="Chan A."/>
            <person name="Zhou S."/>
            <person name="Gentzbittel L."/>
            <person name="Childs K.L."/>
            <person name="Yandell M."/>
            <person name="Gundlach H."/>
            <person name="Mayer K.F."/>
            <person name="Schwartz D.C."/>
            <person name="Town C.D."/>
        </authorList>
    </citation>
    <scope>GENOME REANNOTATION</scope>
    <source>
        <strain evidence="2 3">cv. Jemalong A17</strain>
    </source>
</reference>
<keyword evidence="3" id="KW-1185">Reference proteome</keyword>
<dbReference type="EnsemblPlants" id="AES66555">
    <property type="protein sequence ID" value="AES66555"/>
    <property type="gene ID" value="MTR_2g075740"/>
</dbReference>
<gene>
    <name evidence="1" type="ordered locus">MTR_2g075740</name>
</gene>
<evidence type="ECO:0000313" key="3">
    <source>
        <dbReference type="Proteomes" id="UP000002051"/>
    </source>
</evidence>
<evidence type="ECO:0000313" key="1">
    <source>
        <dbReference type="EMBL" id="AES66555.1"/>
    </source>
</evidence>
<dbReference type="AlphaFoldDB" id="G7IR34"/>